<evidence type="ECO:0000313" key="2">
    <source>
        <dbReference type="Proteomes" id="UP000887566"/>
    </source>
</evidence>
<dbReference type="WBParaSite" id="PSAMB.scaffold1676size28778.g14439.t1">
    <property type="protein sequence ID" value="PSAMB.scaffold1676size28778.g14439.t1"/>
    <property type="gene ID" value="PSAMB.scaffold1676size28778.g14439"/>
</dbReference>
<name>A0A914V9H9_9BILA</name>
<dbReference type="InterPro" id="IPR027417">
    <property type="entry name" value="P-loop_NTPase"/>
</dbReference>
<accession>A0A914V9H9</accession>
<dbReference type="SUPFAM" id="SSF52540">
    <property type="entry name" value="P-loop containing nucleoside triphosphate hydrolases"/>
    <property type="match status" value="1"/>
</dbReference>
<reference evidence="3" key="1">
    <citation type="submission" date="2022-11" db="UniProtKB">
        <authorList>
            <consortium name="WormBaseParasite"/>
        </authorList>
    </citation>
    <scope>IDENTIFICATION</scope>
</reference>
<dbReference type="AlphaFoldDB" id="A0A914V9H9"/>
<evidence type="ECO:0000256" key="1">
    <source>
        <dbReference type="SAM" id="MobiDB-lite"/>
    </source>
</evidence>
<keyword evidence="2" id="KW-1185">Reference proteome</keyword>
<dbReference type="Gene3D" id="3.40.50.300">
    <property type="entry name" value="P-loop containing nucleotide triphosphate hydrolases"/>
    <property type="match status" value="1"/>
</dbReference>
<sequence>MSATNANPATEPMRKAWSFHRVLEMQKFRQNKSERNLMVANNFSFLHRLSQAHIGSDLRDQLAQVSDEMRSRLQSDGATSIDKPVGILKKLSEGSQKGKVAGAAESPTITPRNRMSTRDNRKRLKQRMRLLSKSCSQSTNEYNVGGARSLLSLSFDSSSPPPFAVSPSVIIVGAKQTGKSTIIRAVQECQSARGDPVEECDRNGRRGSANEPLFIEVNCQKDDLWSSITTHAFVVVFSTDKADSQALALDCLAMLRTRQSTCHLPVFLVVNMVRPSCDHYSLKEAKNTATRYNTPFVKISPFAGSETSNVEALTDWLHTDLYNPHPFSSRKESHHRKISAGRSVQARRTAVGISQLSRRASRSCEDLLLLRQKLSITK</sequence>
<protein>
    <submittedName>
        <fullName evidence="3">Uncharacterized protein</fullName>
    </submittedName>
</protein>
<organism evidence="2 3">
    <name type="scientific">Plectus sambesii</name>
    <dbReference type="NCBI Taxonomy" id="2011161"/>
    <lineage>
        <taxon>Eukaryota</taxon>
        <taxon>Metazoa</taxon>
        <taxon>Ecdysozoa</taxon>
        <taxon>Nematoda</taxon>
        <taxon>Chromadorea</taxon>
        <taxon>Plectida</taxon>
        <taxon>Plectina</taxon>
        <taxon>Plectoidea</taxon>
        <taxon>Plectidae</taxon>
        <taxon>Plectus</taxon>
    </lineage>
</organism>
<evidence type="ECO:0000313" key="3">
    <source>
        <dbReference type="WBParaSite" id="PSAMB.scaffold1676size28778.g14439.t1"/>
    </source>
</evidence>
<proteinExistence type="predicted"/>
<feature type="region of interest" description="Disordered" evidence="1">
    <location>
        <begin position="92"/>
        <end position="121"/>
    </location>
</feature>
<dbReference type="Proteomes" id="UP000887566">
    <property type="component" value="Unplaced"/>
</dbReference>